<dbReference type="STRING" id="93220.A6P55_19605"/>
<accession>A0A378YWY3</accession>
<dbReference type="KEGG" id="ppno:DA70_07540"/>
<protein>
    <submittedName>
        <fullName evidence="1">Uncharacterized protein</fullName>
    </submittedName>
</protein>
<organism evidence="1 2">
    <name type="scientific">Pandoraea pnomenusa</name>
    <dbReference type="NCBI Taxonomy" id="93220"/>
    <lineage>
        <taxon>Bacteria</taxon>
        <taxon>Pseudomonadati</taxon>
        <taxon>Pseudomonadota</taxon>
        <taxon>Betaproteobacteria</taxon>
        <taxon>Burkholderiales</taxon>
        <taxon>Burkholderiaceae</taxon>
        <taxon>Pandoraea</taxon>
    </lineage>
</organism>
<reference evidence="1 2" key="1">
    <citation type="submission" date="2018-06" db="EMBL/GenBank/DDBJ databases">
        <authorList>
            <consortium name="Pathogen Informatics"/>
            <person name="Doyle S."/>
        </authorList>
    </citation>
    <scope>NUCLEOTIDE SEQUENCE [LARGE SCALE GENOMIC DNA]</scope>
    <source>
        <strain evidence="1 2">NCTC13160</strain>
    </source>
</reference>
<gene>
    <name evidence="1" type="ORF">NCTC13160_04563</name>
</gene>
<proteinExistence type="predicted"/>
<sequence length="72" mass="7823">MRVLIRQPPLPTPVHAHAPPFVNAARYVDLAGGGALTELTELTELTDITERVDLIDRTDLAVRRWGPPTPGG</sequence>
<evidence type="ECO:0000313" key="1">
    <source>
        <dbReference type="EMBL" id="SUA81695.1"/>
    </source>
</evidence>
<evidence type="ECO:0000313" key="2">
    <source>
        <dbReference type="Proteomes" id="UP000254573"/>
    </source>
</evidence>
<dbReference type="KEGG" id="ppnm:LV28_23140"/>
<name>A0A378YWY3_9BURK</name>
<dbReference type="Proteomes" id="UP000254573">
    <property type="component" value="Unassembled WGS sequence"/>
</dbReference>
<dbReference type="RefSeq" id="WP_025249382.1">
    <property type="nucleotide sequence ID" value="NZ_CP007506.3"/>
</dbReference>
<dbReference type="EMBL" id="UGSG01000001">
    <property type="protein sequence ID" value="SUA81695.1"/>
    <property type="molecule type" value="Genomic_DNA"/>
</dbReference>
<dbReference type="AlphaFoldDB" id="A0A378YWY3"/>